<feature type="non-terminal residue" evidence="1">
    <location>
        <position position="1"/>
    </location>
</feature>
<sequence>MDEFNEKSKLFQDWLIKNNVEISPKIAIHDYCDTKQGRGIIALEDINPDEMIFKLPRSIVLNIDNNSLIKLYPLVLKKLRVLDQWIGLIIVLGFEIKFKFNPSDNNDNHNRSFWYEYLNILPDQFNQLIYWNDEELNHLQPSCILDRIGKENNLNMYNQIISIINQDLSGVEEFKSSPLTFEEYNKVATIIMSYSFDVEVPKSKKVTENGTNEKGNDEEDEEEDEDKEDDDDDEEEDNEYYKSMVPFADTLNADTHLNNAILIYSTDQLIMTCIKPIAKGEQVYNTYSDHPNLELLRRYGYVELNGSKYDFGEIPLSTIKSVFIDQFNKLSTNKNKSNGDTFMTKQKFDELLQLINQLQIKKSIEQDGLEEDEAEELILDSYDCFNSGDVIIELVFLIQVLSTILVVYQYEQQQQQQQEKDTDKKKEFEIDQNLINRIFNKIYQLIELKKITSKCFEIYQSIINARMSQYPDIAKQPFNGNVAAANSEDETINSIRIYMAEVVLKSEYQSLEKCSSTIKDFKIINDSKLNKNILKKRNNDTNGVSETNNKKSKN</sequence>
<reference evidence="1" key="1">
    <citation type="submission" date="2020-12" db="EMBL/GenBank/DDBJ databases">
        <title>Draft Genome of Candida africana.</title>
        <authorList>
            <person name="Ayanbimpe G.M."/>
            <person name="Enweani I.B."/>
            <person name="Aguiyi J.C."/>
            <person name="Nnadi U.P."/>
            <person name="Izam Y."/>
            <person name="Ubani A."/>
            <person name="Ngene A.C."/>
        </authorList>
    </citation>
    <scope>NUCLEOTIDE SEQUENCE</scope>
    <source>
        <strain evidence="1">CEC4854</strain>
    </source>
</reference>
<dbReference type="Proteomes" id="UP000742417">
    <property type="component" value="Unassembled WGS sequence"/>
</dbReference>
<protein>
    <submittedName>
        <fullName evidence="1">Uncharacterized protein</fullName>
    </submittedName>
</protein>
<proteinExistence type="predicted"/>
<gene>
    <name evidence="1" type="ORF">GWM34_02395</name>
</gene>
<evidence type="ECO:0000313" key="2">
    <source>
        <dbReference type="Proteomes" id="UP000742417"/>
    </source>
</evidence>
<evidence type="ECO:0000313" key="1">
    <source>
        <dbReference type="EMBL" id="KAG8202764.1"/>
    </source>
</evidence>
<name>A0ACB7FNX1_9ASCO</name>
<dbReference type="EMBL" id="JAENJO010000005">
    <property type="protein sequence ID" value="KAG8202764.1"/>
    <property type="molecule type" value="Genomic_DNA"/>
</dbReference>
<keyword evidence="2" id="KW-1185">Reference proteome</keyword>
<comment type="caution">
    <text evidence="1">The sequence shown here is derived from an EMBL/GenBank/DDBJ whole genome shotgun (WGS) entry which is preliminary data.</text>
</comment>
<organism evidence="1 2">
    <name type="scientific">Candida africana</name>
    <dbReference type="NCBI Taxonomy" id="241526"/>
    <lineage>
        <taxon>Eukaryota</taxon>
        <taxon>Fungi</taxon>
        <taxon>Dikarya</taxon>
        <taxon>Ascomycota</taxon>
        <taxon>Saccharomycotina</taxon>
        <taxon>Pichiomycetes</taxon>
        <taxon>Debaryomycetaceae</taxon>
        <taxon>Candida/Lodderomyces clade</taxon>
        <taxon>Candida</taxon>
    </lineage>
</organism>
<accession>A0ACB7FNX1</accession>